<comment type="caution">
    <text evidence="5">The sequence shown here is derived from an EMBL/GenBank/DDBJ whole genome shotgun (WGS) entry which is preliminary data.</text>
</comment>
<keyword evidence="2 4" id="KW-0548">Nucleotidyltransferase</keyword>
<evidence type="ECO:0000256" key="3">
    <source>
        <dbReference type="ARBA" id="ARBA00023229"/>
    </source>
</evidence>
<protein>
    <recommendedName>
        <fullName evidence="4">2-C-methyl-D-erythritol 4-phosphate cytidylyltransferase</fullName>
        <ecNumber evidence="4">2.7.7.60</ecNumber>
    </recommendedName>
    <alternativeName>
        <fullName evidence="4">4-diphosphocytidyl-2C-methyl-D-erythritol synthase</fullName>
    </alternativeName>
    <alternativeName>
        <fullName evidence="4">MEP cytidylyltransferase</fullName>
        <shortName evidence="4">MCT</shortName>
    </alternativeName>
</protein>
<dbReference type="GO" id="GO:0050518">
    <property type="term" value="F:2-C-methyl-D-erythritol 4-phosphate cytidylyltransferase activity"/>
    <property type="evidence" value="ECO:0007669"/>
    <property type="project" value="UniProtKB-EC"/>
</dbReference>
<feature type="site" description="Transition state stabilizer" evidence="4">
    <location>
        <position position="26"/>
    </location>
</feature>
<organism evidence="5 6">
    <name type="scientific">Faecousia intestinalis</name>
    <dbReference type="NCBI Taxonomy" id="3133167"/>
    <lineage>
        <taxon>Bacteria</taxon>
        <taxon>Bacillati</taxon>
        <taxon>Bacillota</taxon>
        <taxon>Clostridia</taxon>
        <taxon>Eubacteriales</taxon>
        <taxon>Oscillospiraceae</taxon>
        <taxon>Faecousia</taxon>
    </lineage>
</organism>
<feature type="site" description="Transition state stabilizer" evidence="4">
    <location>
        <position position="20"/>
    </location>
</feature>
<dbReference type="EMBL" id="JBBMFF010000175">
    <property type="protein sequence ID" value="MEQ2510609.1"/>
    <property type="molecule type" value="Genomic_DNA"/>
</dbReference>
<proteinExistence type="inferred from homology"/>
<dbReference type="InterPro" id="IPR001228">
    <property type="entry name" value="IspD"/>
</dbReference>
<feature type="site" description="Positions MEP for the nucleophilic attack" evidence="4">
    <location>
        <position position="153"/>
    </location>
</feature>
<evidence type="ECO:0000313" key="5">
    <source>
        <dbReference type="EMBL" id="MEQ2510609.1"/>
    </source>
</evidence>
<dbReference type="NCBIfam" id="TIGR00453">
    <property type="entry name" value="ispD"/>
    <property type="match status" value="1"/>
</dbReference>
<feature type="site" description="Positions MEP for the nucleophilic attack" evidence="4">
    <location>
        <position position="209"/>
    </location>
</feature>
<dbReference type="Proteomes" id="UP001491552">
    <property type="component" value="Unassembled WGS sequence"/>
</dbReference>
<reference evidence="5 6" key="1">
    <citation type="submission" date="2024-03" db="EMBL/GenBank/DDBJ databases">
        <title>Human intestinal bacterial collection.</title>
        <authorList>
            <person name="Pauvert C."/>
            <person name="Hitch T.C.A."/>
            <person name="Clavel T."/>
        </authorList>
    </citation>
    <scope>NUCLEOTIDE SEQUENCE [LARGE SCALE GENOMIC DNA]</scope>
    <source>
        <strain evidence="5 6">CLA-AA-H192</strain>
    </source>
</reference>
<evidence type="ECO:0000256" key="2">
    <source>
        <dbReference type="ARBA" id="ARBA00022695"/>
    </source>
</evidence>
<gene>
    <name evidence="4 5" type="primary">ispD</name>
    <name evidence="5" type="ORF">WMO66_05005</name>
</gene>
<dbReference type="InterPro" id="IPR029044">
    <property type="entry name" value="Nucleotide-diphossugar_trans"/>
</dbReference>
<comment type="function">
    <text evidence="4">Catalyzes the formation of 4-diphosphocytidyl-2-C-methyl-D-erythritol from CTP and 2-C-methyl-D-erythritol 4-phosphate (MEP).</text>
</comment>
<name>A0ABV1G5K3_9FIRM</name>
<keyword evidence="3 4" id="KW-0414">Isoprene biosynthesis</keyword>
<dbReference type="PANTHER" id="PTHR32125">
    <property type="entry name" value="2-C-METHYL-D-ERYTHRITOL 4-PHOSPHATE CYTIDYLYLTRANSFERASE, CHLOROPLASTIC"/>
    <property type="match status" value="1"/>
</dbReference>
<dbReference type="RefSeq" id="WP_349135287.1">
    <property type="nucleotide sequence ID" value="NZ_JBBMFF010000175.1"/>
</dbReference>
<dbReference type="HAMAP" id="MF_00108">
    <property type="entry name" value="IspD"/>
    <property type="match status" value="1"/>
</dbReference>
<dbReference type="EC" id="2.7.7.60" evidence="4"/>
<sequence length="228" mass="23794">MSGGDIRCSAVIVAAGSAQRMQGIDKLLAPLDGVPVLRRTVEALASAPEITELIVVTRADRLEAVQALCEGLSKPVSVVPGGKTRAESVLCGLSAAAMPYAAIHDGARPLVTNEVIAQAIAAAVSCGAAAPAVSVHDTIKRAESGLVLETPDRSTLFAVQTPQVFRTEEIRSVLRWAIAQGLPLTDDCSAMEAAGRPVRLTPGDVENLKITTPVDLRIAEAIWKGRTT</sequence>
<dbReference type="InterPro" id="IPR050088">
    <property type="entry name" value="IspD/TarI_cytidylyltransf_bact"/>
</dbReference>
<evidence type="ECO:0000256" key="4">
    <source>
        <dbReference type="HAMAP-Rule" id="MF_00108"/>
    </source>
</evidence>
<keyword evidence="6" id="KW-1185">Reference proteome</keyword>
<dbReference type="Pfam" id="PF01128">
    <property type="entry name" value="IspD"/>
    <property type="match status" value="1"/>
</dbReference>
<accession>A0ABV1G5K3</accession>
<dbReference type="CDD" id="cd02516">
    <property type="entry name" value="CDP-ME_synthetase"/>
    <property type="match status" value="1"/>
</dbReference>
<dbReference type="SUPFAM" id="SSF53448">
    <property type="entry name" value="Nucleotide-diphospho-sugar transferases"/>
    <property type="match status" value="1"/>
</dbReference>
<dbReference type="PANTHER" id="PTHR32125:SF4">
    <property type="entry name" value="2-C-METHYL-D-ERYTHRITOL 4-PHOSPHATE CYTIDYLYLTRANSFERASE, CHLOROPLASTIC"/>
    <property type="match status" value="1"/>
</dbReference>
<dbReference type="Gene3D" id="3.90.550.10">
    <property type="entry name" value="Spore Coat Polysaccharide Biosynthesis Protein SpsA, Chain A"/>
    <property type="match status" value="1"/>
</dbReference>
<comment type="catalytic activity">
    <reaction evidence="4">
        <text>2-C-methyl-D-erythritol 4-phosphate + CTP + H(+) = 4-CDP-2-C-methyl-D-erythritol + diphosphate</text>
        <dbReference type="Rhea" id="RHEA:13429"/>
        <dbReference type="ChEBI" id="CHEBI:15378"/>
        <dbReference type="ChEBI" id="CHEBI:33019"/>
        <dbReference type="ChEBI" id="CHEBI:37563"/>
        <dbReference type="ChEBI" id="CHEBI:57823"/>
        <dbReference type="ChEBI" id="CHEBI:58262"/>
        <dbReference type="EC" id="2.7.7.60"/>
    </reaction>
</comment>
<dbReference type="InterPro" id="IPR034683">
    <property type="entry name" value="IspD/TarI"/>
</dbReference>
<evidence type="ECO:0000256" key="1">
    <source>
        <dbReference type="ARBA" id="ARBA00022679"/>
    </source>
</evidence>
<evidence type="ECO:0000313" key="6">
    <source>
        <dbReference type="Proteomes" id="UP001491552"/>
    </source>
</evidence>
<comment type="pathway">
    <text evidence="4">Isoprenoid biosynthesis; isopentenyl diphosphate biosynthesis via DXP pathway; isopentenyl diphosphate from 1-deoxy-D-xylulose 5-phosphate: step 2/6.</text>
</comment>
<keyword evidence="1 4" id="KW-0808">Transferase</keyword>
<comment type="similarity">
    <text evidence="4">Belongs to the IspD/TarI cytidylyltransferase family. IspD subfamily.</text>
</comment>